<name>A0AAD8X6L0_LOLMU</name>
<dbReference type="Pfam" id="PF00646">
    <property type="entry name" value="F-box"/>
    <property type="match status" value="1"/>
</dbReference>
<evidence type="ECO:0000259" key="2">
    <source>
        <dbReference type="Pfam" id="PF23635"/>
    </source>
</evidence>
<feature type="domain" description="F-box protein AT5G49610-like beta-propeller" evidence="2">
    <location>
        <begin position="94"/>
        <end position="297"/>
    </location>
</feature>
<proteinExistence type="predicted"/>
<accession>A0AAD8X6L0</accession>
<keyword evidence="4" id="KW-1185">Reference proteome</keyword>
<dbReference type="InterPro" id="IPR001810">
    <property type="entry name" value="F-box_dom"/>
</dbReference>
<dbReference type="EMBL" id="JAUUTY010000001">
    <property type="protein sequence ID" value="KAK1697520.1"/>
    <property type="molecule type" value="Genomic_DNA"/>
</dbReference>
<evidence type="ECO:0000313" key="3">
    <source>
        <dbReference type="EMBL" id="KAK1697520.1"/>
    </source>
</evidence>
<evidence type="ECO:0008006" key="5">
    <source>
        <dbReference type="Google" id="ProtNLM"/>
    </source>
</evidence>
<dbReference type="Pfam" id="PF23635">
    <property type="entry name" value="Beta-prop_AT5G49610-like"/>
    <property type="match status" value="1"/>
</dbReference>
<feature type="domain" description="F-box" evidence="1">
    <location>
        <begin position="13"/>
        <end position="51"/>
    </location>
</feature>
<dbReference type="PANTHER" id="PTHR32133:SF394">
    <property type="entry name" value="F-BOX DOMAIN-CONTAINING PROTEIN"/>
    <property type="match status" value="1"/>
</dbReference>
<dbReference type="InterPro" id="IPR036047">
    <property type="entry name" value="F-box-like_dom_sf"/>
</dbReference>
<dbReference type="SUPFAM" id="SSF81383">
    <property type="entry name" value="F-box domain"/>
    <property type="match status" value="1"/>
</dbReference>
<dbReference type="Proteomes" id="UP001231189">
    <property type="component" value="Unassembled WGS sequence"/>
</dbReference>
<dbReference type="InterPro" id="IPR056594">
    <property type="entry name" value="AT5G49610-like_b-prop"/>
</dbReference>
<sequence>MPPQHVRELWEMDEIVEEIMFRLPPDEPGNLLRASLVCKPWCRLLSGQGFRRRYSEFHQTPPMLGFLRSGLTFAEFVSTTDFCPREPDPRYRYSVYDCRHGRVLLQFMDDGKQFLTVWNPMTGSQRVLRVPEYSGMTEWCASVLCSANGCNHSDCHLGPFMVVFVSLHEQEGVAKASVYSSETSNWSSPASLDVFFEDEINLLEMPSVLAGDALYFLISSGIPIILEYDLGKSRLSEIHLLSGSAIICTIAPILMVAQDGRLGLTDLYNFNLSVWWREVGPDEVAVWSESRVIDLKALLTIGDPEVATDLVGSVEGTGIIFAITDLGTYMIDLKALTSKKLSIELYHDGDFTWPLFPYFSFYSPQGVVAEASIETGHGNEEA</sequence>
<dbReference type="PANTHER" id="PTHR32133">
    <property type="entry name" value="OS07G0120400 PROTEIN"/>
    <property type="match status" value="1"/>
</dbReference>
<reference evidence="3" key="1">
    <citation type="submission" date="2023-07" db="EMBL/GenBank/DDBJ databases">
        <title>A chromosome-level genome assembly of Lolium multiflorum.</title>
        <authorList>
            <person name="Chen Y."/>
            <person name="Copetti D."/>
            <person name="Kolliker R."/>
            <person name="Studer B."/>
        </authorList>
    </citation>
    <scope>NUCLEOTIDE SEQUENCE</scope>
    <source>
        <strain evidence="3">02402/16</strain>
        <tissue evidence="3">Leaf</tissue>
    </source>
</reference>
<evidence type="ECO:0000313" key="4">
    <source>
        <dbReference type="Proteomes" id="UP001231189"/>
    </source>
</evidence>
<dbReference type="AlphaFoldDB" id="A0AAD8X6L0"/>
<gene>
    <name evidence="3" type="ORF">QYE76_014217</name>
</gene>
<comment type="caution">
    <text evidence="3">The sequence shown here is derived from an EMBL/GenBank/DDBJ whole genome shotgun (WGS) entry which is preliminary data.</text>
</comment>
<protein>
    <recommendedName>
        <fullName evidence="5">F-box domain-containing protein</fullName>
    </recommendedName>
</protein>
<organism evidence="3 4">
    <name type="scientific">Lolium multiflorum</name>
    <name type="common">Italian ryegrass</name>
    <name type="synonym">Lolium perenne subsp. multiflorum</name>
    <dbReference type="NCBI Taxonomy" id="4521"/>
    <lineage>
        <taxon>Eukaryota</taxon>
        <taxon>Viridiplantae</taxon>
        <taxon>Streptophyta</taxon>
        <taxon>Embryophyta</taxon>
        <taxon>Tracheophyta</taxon>
        <taxon>Spermatophyta</taxon>
        <taxon>Magnoliopsida</taxon>
        <taxon>Liliopsida</taxon>
        <taxon>Poales</taxon>
        <taxon>Poaceae</taxon>
        <taxon>BOP clade</taxon>
        <taxon>Pooideae</taxon>
        <taxon>Poodae</taxon>
        <taxon>Poeae</taxon>
        <taxon>Poeae Chloroplast Group 2 (Poeae type)</taxon>
        <taxon>Loliodinae</taxon>
        <taxon>Loliinae</taxon>
        <taxon>Lolium</taxon>
    </lineage>
</organism>
<evidence type="ECO:0000259" key="1">
    <source>
        <dbReference type="Pfam" id="PF00646"/>
    </source>
</evidence>